<evidence type="ECO:0000256" key="2">
    <source>
        <dbReference type="ARBA" id="ARBA00009539"/>
    </source>
</evidence>
<evidence type="ECO:0000256" key="7">
    <source>
        <dbReference type="PIRNR" id="PIRNR000194"/>
    </source>
</evidence>
<evidence type="ECO:0000256" key="6">
    <source>
        <dbReference type="ARBA" id="ARBA00023002"/>
    </source>
</evidence>
<sequence>MSQGIGLVWAQSTDRVIGVDGGLPWRLPEDMAHFRTVTAGAVVVMGRTTWCSLPARFRPLPGRISVVLSRTGGLELPGAIVVPGVREALALARRTDRPVWVAGGGEVYAAFEPHAERAELTEVDVTVGEGTPAPVLGDGWQVTAGEPAEGWATSSAGLRYRFRTLSRREPRAEPGRAGAADRTPPGAPASGE</sequence>
<dbReference type="EC" id="1.5.1.3" evidence="3 7"/>
<comment type="pathway">
    <text evidence="1 7">Cofactor biosynthesis; tetrahydrofolate biosynthesis; 5,6,7,8-tetrahydrofolate from 7,8-dihydrofolate: step 1/1.</text>
</comment>
<evidence type="ECO:0000256" key="4">
    <source>
        <dbReference type="ARBA" id="ARBA00022563"/>
    </source>
</evidence>
<dbReference type="PANTHER" id="PTHR48069:SF3">
    <property type="entry name" value="DIHYDROFOLATE REDUCTASE"/>
    <property type="match status" value="1"/>
</dbReference>
<keyword evidence="6 7" id="KW-0560">Oxidoreductase</keyword>
<evidence type="ECO:0000313" key="12">
    <source>
        <dbReference type="Proteomes" id="UP001232536"/>
    </source>
</evidence>
<feature type="region of interest" description="Disordered" evidence="9">
    <location>
        <begin position="165"/>
        <end position="192"/>
    </location>
</feature>
<dbReference type="InterPro" id="IPR024072">
    <property type="entry name" value="DHFR-like_dom_sf"/>
</dbReference>
<proteinExistence type="inferred from homology"/>
<dbReference type="InterPro" id="IPR001796">
    <property type="entry name" value="DHFR_dom"/>
</dbReference>
<dbReference type="SUPFAM" id="SSF53597">
    <property type="entry name" value="Dihydrofolate reductase-like"/>
    <property type="match status" value="1"/>
</dbReference>
<keyword evidence="4 7" id="KW-0554">One-carbon metabolism</keyword>
<evidence type="ECO:0000313" key="11">
    <source>
        <dbReference type="EMBL" id="MDO8107375.1"/>
    </source>
</evidence>
<accession>A0ABT9D8Z6</accession>
<dbReference type="Gene3D" id="3.40.430.10">
    <property type="entry name" value="Dihydrofolate Reductase, subunit A"/>
    <property type="match status" value="1"/>
</dbReference>
<dbReference type="GO" id="GO:0004146">
    <property type="term" value="F:dihydrofolate reductase activity"/>
    <property type="evidence" value="ECO:0007669"/>
    <property type="project" value="UniProtKB-EC"/>
</dbReference>
<evidence type="ECO:0000256" key="9">
    <source>
        <dbReference type="SAM" id="MobiDB-lite"/>
    </source>
</evidence>
<protein>
    <recommendedName>
        <fullName evidence="3 7">Dihydrofolate reductase</fullName>
        <ecNumber evidence="3 7">1.5.1.3</ecNumber>
    </recommendedName>
</protein>
<dbReference type="PRINTS" id="PR00070">
    <property type="entry name" value="DHFR"/>
</dbReference>
<comment type="similarity">
    <text evidence="2 7 8">Belongs to the dihydrofolate reductase family.</text>
</comment>
<dbReference type="PIRSF" id="PIRSF000194">
    <property type="entry name" value="DHFR"/>
    <property type="match status" value="1"/>
</dbReference>
<evidence type="ECO:0000256" key="1">
    <source>
        <dbReference type="ARBA" id="ARBA00004903"/>
    </source>
</evidence>
<organism evidence="11 12">
    <name type="scientific">Actinotalea lenta</name>
    <dbReference type="NCBI Taxonomy" id="3064654"/>
    <lineage>
        <taxon>Bacteria</taxon>
        <taxon>Bacillati</taxon>
        <taxon>Actinomycetota</taxon>
        <taxon>Actinomycetes</taxon>
        <taxon>Micrococcales</taxon>
        <taxon>Cellulomonadaceae</taxon>
        <taxon>Actinotalea</taxon>
    </lineage>
</organism>
<comment type="function">
    <text evidence="7">Key enzyme in folate metabolism. Catalyzes an essential reaction for de novo glycine and purine synthesis, and for DNA precursor synthesis.</text>
</comment>
<dbReference type="RefSeq" id="WP_304601003.1">
    <property type="nucleotide sequence ID" value="NZ_JAUQYO010000001.1"/>
</dbReference>
<name>A0ABT9D8Z6_9CELL</name>
<dbReference type="InterPro" id="IPR012259">
    <property type="entry name" value="DHFR"/>
</dbReference>
<comment type="caution">
    <text evidence="11">The sequence shown here is derived from an EMBL/GenBank/DDBJ whole genome shotgun (WGS) entry which is preliminary data.</text>
</comment>
<dbReference type="CDD" id="cd00209">
    <property type="entry name" value="DHFR"/>
    <property type="match status" value="1"/>
</dbReference>
<dbReference type="Pfam" id="PF00186">
    <property type="entry name" value="DHFR_1"/>
    <property type="match status" value="1"/>
</dbReference>
<dbReference type="PROSITE" id="PS00075">
    <property type="entry name" value="DHFR_1"/>
    <property type="match status" value="1"/>
</dbReference>
<dbReference type="InterPro" id="IPR017925">
    <property type="entry name" value="DHFR_CS"/>
</dbReference>
<gene>
    <name evidence="11" type="ORF">Q6348_09225</name>
</gene>
<evidence type="ECO:0000256" key="3">
    <source>
        <dbReference type="ARBA" id="ARBA00012856"/>
    </source>
</evidence>
<dbReference type="EMBL" id="JAUQYP010000001">
    <property type="protein sequence ID" value="MDO8107375.1"/>
    <property type="molecule type" value="Genomic_DNA"/>
</dbReference>
<reference evidence="11 12" key="1">
    <citation type="submission" date="2023-07" db="EMBL/GenBank/DDBJ databases">
        <title>Description of novel actinomycetes strains, isolated from tidal flat sediment.</title>
        <authorList>
            <person name="Lu C."/>
        </authorList>
    </citation>
    <scope>NUCLEOTIDE SEQUENCE [LARGE SCALE GENOMIC DNA]</scope>
    <source>
        <strain evidence="11 12">SYSU T00b441</strain>
    </source>
</reference>
<evidence type="ECO:0000256" key="8">
    <source>
        <dbReference type="RuleBase" id="RU004474"/>
    </source>
</evidence>
<dbReference type="Proteomes" id="UP001232536">
    <property type="component" value="Unassembled WGS sequence"/>
</dbReference>
<comment type="catalytic activity">
    <reaction evidence="7">
        <text>(6S)-5,6,7,8-tetrahydrofolate + NADP(+) = 7,8-dihydrofolate + NADPH + H(+)</text>
        <dbReference type="Rhea" id="RHEA:15009"/>
        <dbReference type="ChEBI" id="CHEBI:15378"/>
        <dbReference type="ChEBI" id="CHEBI:57451"/>
        <dbReference type="ChEBI" id="CHEBI:57453"/>
        <dbReference type="ChEBI" id="CHEBI:57783"/>
        <dbReference type="ChEBI" id="CHEBI:58349"/>
        <dbReference type="EC" id="1.5.1.3"/>
    </reaction>
</comment>
<feature type="domain" description="DHFR" evidence="10">
    <location>
        <begin position="4"/>
        <end position="167"/>
    </location>
</feature>
<evidence type="ECO:0000256" key="5">
    <source>
        <dbReference type="ARBA" id="ARBA00022857"/>
    </source>
</evidence>
<evidence type="ECO:0000259" key="10">
    <source>
        <dbReference type="PROSITE" id="PS51330"/>
    </source>
</evidence>
<dbReference type="PANTHER" id="PTHR48069">
    <property type="entry name" value="DIHYDROFOLATE REDUCTASE"/>
    <property type="match status" value="1"/>
</dbReference>
<keyword evidence="5 7" id="KW-0521">NADP</keyword>
<dbReference type="PROSITE" id="PS51330">
    <property type="entry name" value="DHFR_2"/>
    <property type="match status" value="1"/>
</dbReference>
<keyword evidence="12" id="KW-1185">Reference proteome</keyword>